<comment type="caution">
    <text evidence="2">The sequence shown here is derived from an EMBL/GenBank/DDBJ whole genome shotgun (WGS) entry which is preliminary data.</text>
</comment>
<dbReference type="Proteomes" id="UP000220629">
    <property type="component" value="Unassembled WGS sequence"/>
</dbReference>
<dbReference type="EMBL" id="PDDY01000004">
    <property type="protein sequence ID" value="PEH38666.1"/>
    <property type="molecule type" value="Genomic_DNA"/>
</dbReference>
<evidence type="ECO:0000313" key="2">
    <source>
        <dbReference type="EMBL" id="PEH38666.1"/>
    </source>
</evidence>
<reference evidence="3" key="1">
    <citation type="submission" date="2017-09" db="EMBL/GenBank/DDBJ databases">
        <title>FDA dAtabase for Regulatory Grade micrObial Sequences (FDA-ARGOS): Supporting development and validation of Infectious Disease Dx tests.</title>
        <authorList>
            <person name="Minogue T."/>
            <person name="Wolcott M."/>
            <person name="Wasieloski L."/>
            <person name="Aguilar W."/>
            <person name="Moore D."/>
            <person name="Tallon L."/>
            <person name="Sadzewicz L."/>
            <person name="Ott S."/>
            <person name="Zhao X."/>
            <person name="Nagaraj S."/>
            <person name="Vavikolanu K."/>
            <person name="Aluvathingal J."/>
            <person name="Nadendla S."/>
            <person name="Sichtig H."/>
        </authorList>
    </citation>
    <scope>NUCLEOTIDE SEQUENCE [LARGE SCALE GENOMIC DNA]</scope>
    <source>
        <strain evidence="3">FDAARGOS_390</strain>
    </source>
</reference>
<dbReference type="InterPro" id="IPR016181">
    <property type="entry name" value="Acyl_CoA_acyltransferase"/>
</dbReference>
<dbReference type="Gene3D" id="3.40.630.30">
    <property type="match status" value="1"/>
</dbReference>
<name>A0A2A7S535_BURGA</name>
<protein>
    <submittedName>
        <fullName evidence="2">GNAT family N-acetyltransferase</fullName>
    </submittedName>
</protein>
<dbReference type="Pfam" id="PF13302">
    <property type="entry name" value="Acetyltransf_3"/>
    <property type="match status" value="1"/>
</dbReference>
<dbReference type="RefSeq" id="WP_098154136.1">
    <property type="nucleotide sequence ID" value="NZ_CADEQB010000005.1"/>
</dbReference>
<dbReference type="PROSITE" id="PS51186">
    <property type="entry name" value="GNAT"/>
    <property type="match status" value="1"/>
</dbReference>
<dbReference type="GO" id="GO:0016747">
    <property type="term" value="F:acyltransferase activity, transferring groups other than amino-acyl groups"/>
    <property type="evidence" value="ECO:0007669"/>
    <property type="project" value="InterPro"/>
</dbReference>
<dbReference type="PANTHER" id="PTHR43792:SF1">
    <property type="entry name" value="N-ACETYLTRANSFERASE DOMAIN-CONTAINING PROTEIN"/>
    <property type="match status" value="1"/>
</dbReference>
<gene>
    <name evidence="2" type="ORF">CRM94_30415</name>
</gene>
<dbReference type="AlphaFoldDB" id="A0A2A7S535"/>
<dbReference type="PANTHER" id="PTHR43792">
    <property type="entry name" value="GNAT FAMILY, PUTATIVE (AFU_ORTHOLOGUE AFUA_3G00765)-RELATED-RELATED"/>
    <property type="match status" value="1"/>
</dbReference>
<keyword evidence="2" id="KW-0808">Transferase</keyword>
<accession>A0A2A7S535</accession>
<dbReference type="SUPFAM" id="SSF55729">
    <property type="entry name" value="Acyl-CoA N-acyltransferases (Nat)"/>
    <property type="match status" value="1"/>
</dbReference>
<evidence type="ECO:0000259" key="1">
    <source>
        <dbReference type="PROSITE" id="PS51186"/>
    </source>
</evidence>
<dbReference type="InterPro" id="IPR000182">
    <property type="entry name" value="GNAT_dom"/>
</dbReference>
<feature type="domain" description="N-acetyltransferase" evidence="1">
    <location>
        <begin position="20"/>
        <end position="176"/>
    </location>
</feature>
<sequence>MTDACHRPGNGVPPLRTERLILRARTLDDLEACLAMDRDPEVTRHIPGPWRDPLAHRRFVFDRITRGYPPGHGYWVLAEAREPARFLGWVLLLPVQGSEAPEIGWRLVRDAWGHGYASEAAACVVRHAFDAVQVPALIADIAVDNAASLKLARKLGMRALDVVEDEYGSWLRHRLDAPGAACSP</sequence>
<dbReference type="InterPro" id="IPR051531">
    <property type="entry name" value="N-acetyltransferase"/>
</dbReference>
<organism evidence="2 3">
    <name type="scientific">Burkholderia gladioli</name>
    <name type="common">Pseudomonas marginata</name>
    <name type="synonym">Phytomonas marginata</name>
    <dbReference type="NCBI Taxonomy" id="28095"/>
    <lineage>
        <taxon>Bacteria</taxon>
        <taxon>Pseudomonadati</taxon>
        <taxon>Pseudomonadota</taxon>
        <taxon>Betaproteobacteria</taxon>
        <taxon>Burkholderiales</taxon>
        <taxon>Burkholderiaceae</taxon>
        <taxon>Burkholderia</taxon>
    </lineage>
</organism>
<evidence type="ECO:0000313" key="3">
    <source>
        <dbReference type="Proteomes" id="UP000220629"/>
    </source>
</evidence>
<proteinExistence type="predicted"/>